<dbReference type="SUPFAM" id="SSF51735">
    <property type="entry name" value="NAD(P)-binding Rossmann-fold domains"/>
    <property type="match status" value="1"/>
</dbReference>
<dbReference type="Proteomes" id="UP000199286">
    <property type="component" value="Unassembled WGS sequence"/>
</dbReference>
<dbReference type="OrthoDB" id="9808814at2"/>
<dbReference type="PANTHER" id="PTHR44196:SF2">
    <property type="entry name" value="SHORT-CHAIN DEHYDROGENASE-RELATED"/>
    <property type="match status" value="1"/>
</dbReference>
<evidence type="ECO:0000256" key="2">
    <source>
        <dbReference type="ARBA" id="ARBA00023002"/>
    </source>
</evidence>
<dbReference type="AlphaFoldDB" id="A0A1H3H591"/>
<evidence type="ECO:0000313" key="5">
    <source>
        <dbReference type="Proteomes" id="UP000199286"/>
    </source>
</evidence>
<keyword evidence="5" id="KW-1185">Reference proteome</keyword>
<dbReference type="Gene3D" id="3.40.50.720">
    <property type="entry name" value="NAD(P)-binding Rossmann-like Domain"/>
    <property type="match status" value="1"/>
</dbReference>
<dbReference type="PRINTS" id="PR00081">
    <property type="entry name" value="GDHRDH"/>
</dbReference>
<evidence type="ECO:0000256" key="1">
    <source>
        <dbReference type="ARBA" id="ARBA00006484"/>
    </source>
</evidence>
<keyword evidence="2" id="KW-0560">Oxidoreductase</keyword>
<dbReference type="STRING" id="321339.SAMN05444340_103197"/>
<evidence type="ECO:0000259" key="3">
    <source>
        <dbReference type="SMART" id="SM00822"/>
    </source>
</evidence>
<dbReference type="GO" id="GO:0016020">
    <property type="term" value="C:membrane"/>
    <property type="evidence" value="ECO:0007669"/>
    <property type="project" value="TreeGrafter"/>
</dbReference>
<dbReference type="PANTHER" id="PTHR44196">
    <property type="entry name" value="DEHYDROGENASE/REDUCTASE SDR FAMILY MEMBER 7B"/>
    <property type="match status" value="1"/>
</dbReference>
<dbReference type="PROSITE" id="PS00061">
    <property type="entry name" value="ADH_SHORT"/>
    <property type="match status" value="1"/>
</dbReference>
<sequence length="263" mass="28113">MPAERPLAVVTGASTGIGYELARCAAQDGCDLVVTADEAAIETVASRLRDTGASVEPVRADLSTAEGVDLLWSAMRDRPVDYLMANAGRGLGHAFLEQDWDRIEEVIRLNVSGTTDLLHRALQAMRRRGEGRILITGSLAGEIPGSYQAVYNATKAYLDTLSWGVRNELGDSDVTVTCLMPGPTDTEFFHRADMEDTNVGQSDSKSDPGMVARKGYAAMLKGASGVAPATMTKLQSALSGIVPDSVLARMHRQMAQPQENDNG</sequence>
<dbReference type="RefSeq" id="WP_089880301.1">
    <property type="nucleotide sequence ID" value="NZ_FNPF01000003.1"/>
</dbReference>
<evidence type="ECO:0000313" key="4">
    <source>
        <dbReference type="EMBL" id="SDY09819.1"/>
    </source>
</evidence>
<dbReference type="Pfam" id="PF00106">
    <property type="entry name" value="adh_short"/>
    <property type="match status" value="1"/>
</dbReference>
<dbReference type="InterPro" id="IPR002347">
    <property type="entry name" value="SDR_fam"/>
</dbReference>
<proteinExistence type="inferred from homology"/>
<dbReference type="InterPro" id="IPR036291">
    <property type="entry name" value="NAD(P)-bd_dom_sf"/>
</dbReference>
<comment type="similarity">
    <text evidence="1">Belongs to the short-chain dehydrogenases/reductases (SDR) family.</text>
</comment>
<dbReference type="InterPro" id="IPR020904">
    <property type="entry name" value="Sc_DH/Rdtase_CS"/>
</dbReference>
<organism evidence="4 5">
    <name type="scientific">Citreimonas salinaria</name>
    <dbReference type="NCBI Taxonomy" id="321339"/>
    <lineage>
        <taxon>Bacteria</taxon>
        <taxon>Pseudomonadati</taxon>
        <taxon>Pseudomonadota</taxon>
        <taxon>Alphaproteobacteria</taxon>
        <taxon>Rhodobacterales</taxon>
        <taxon>Roseobacteraceae</taxon>
        <taxon>Citreimonas</taxon>
    </lineage>
</organism>
<name>A0A1H3H591_9RHOB</name>
<dbReference type="SMART" id="SM00822">
    <property type="entry name" value="PKS_KR"/>
    <property type="match status" value="1"/>
</dbReference>
<dbReference type="InterPro" id="IPR057326">
    <property type="entry name" value="KR_dom"/>
</dbReference>
<protein>
    <submittedName>
        <fullName evidence="4">Short-chain dehydrogenase</fullName>
    </submittedName>
</protein>
<dbReference type="EMBL" id="FNPF01000003">
    <property type="protein sequence ID" value="SDY09819.1"/>
    <property type="molecule type" value="Genomic_DNA"/>
</dbReference>
<accession>A0A1H3H591</accession>
<dbReference type="CDD" id="cd05233">
    <property type="entry name" value="SDR_c"/>
    <property type="match status" value="1"/>
</dbReference>
<gene>
    <name evidence="4" type="ORF">SAMN05444340_103197</name>
</gene>
<dbReference type="GO" id="GO:0016491">
    <property type="term" value="F:oxidoreductase activity"/>
    <property type="evidence" value="ECO:0007669"/>
    <property type="project" value="UniProtKB-KW"/>
</dbReference>
<feature type="domain" description="Ketoreductase" evidence="3">
    <location>
        <begin position="6"/>
        <end position="186"/>
    </location>
</feature>
<reference evidence="4 5" key="1">
    <citation type="submission" date="2016-10" db="EMBL/GenBank/DDBJ databases">
        <authorList>
            <person name="de Groot N.N."/>
        </authorList>
    </citation>
    <scope>NUCLEOTIDE SEQUENCE [LARGE SCALE GENOMIC DNA]</scope>
    <source>
        <strain evidence="4 5">DSM 26880</strain>
    </source>
</reference>